<evidence type="ECO:0000313" key="2">
    <source>
        <dbReference type="Proteomes" id="UP000729402"/>
    </source>
</evidence>
<dbReference type="Proteomes" id="UP000729402">
    <property type="component" value="Unassembled WGS sequence"/>
</dbReference>
<proteinExistence type="predicted"/>
<comment type="caution">
    <text evidence="1">The sequence shown here is derived from an EMBL/GenBank/DDBJ whole genome shotgun (WGS) entry which is preliminary data.</text>
</comment>
<evidence type="ECO:0000313" key="1">
    <source>
        <dbReference type="EMBL" id="KAG8059572.1"/>
    </source>
</evidence>
<sequence>MAALNGWAVVPHWSCAYIVLPPSHGSSGKGEKATAGLDGDVNNKTTLPIANLVRVMKKVGVFQTLVFDHFTESMTTYIHGYRGQFERTDGNIRVQRQAPLLPGAPPAVTFTGRELQFLRSVIPSPSDEDGCGYDENR</sequence>
<protein>
    <submittedName>
        <fullName evidence="1">Uncharacterized protein</fullName>
    </submittedName>
</protein>
<reference evidence="1" key="1">
    <citation type="journal article" date="2021" name="bioRxiv">
        <title>Whole Genome Assembly and Annotation of Northern Wild Rice, Zizania palustris L., Supports a Whole Genome Duplication in the Zizania Genus.</title>
        <authorList>
            <person name="Haas M."/>
            <person name="Kono T."/>
            <person name="Macchietto M."/>
            <person name="Millas R."/>
            <person name="McGilp L."/>
            <person name="Shao M."/>
            <person name="Duquette J."/>
            <person name="Hirsch C.N."/>
            <person name="Kimball J."/>
        </authorList>
    </citation>
    <scope>NUCLEOTIDE SEQUENCE</scope>
    <source>
        <tissue evidence="1">Fresh leaf tissue</tissue>
    </source>
</reference>
<keyword evidence="2" id="KW-1185">Reference proteome</keyword>
<dbReference type="AlphaFoldDB" id="A0A8J5SAY1"/>
<name>A0A8J5SAY1_ZIZPA</name>
<gene>
    <name evidence="1" type="ORF">GUJ93_ZPchr0002g26165</name>
</gene>
<dbReference type="EMBL" id="JAAALK010000287">
    <property type="protein sequence ID" value="KAG8059572.1"/>
    <property type="molecule type" value="Genomic_DNA"/>
</dbReference>
<organism evidence="1 2">
    <name type="scientific">Zizania palustris</name>
    <name type="common">Northern wild rice</name>
    <dbReference type="NCBI Taxonomy" id="103762"/>
    <lineage>
        <taxon>Eukaryota</taxon>
        <taxon>Viridiplantae</taxon>
        <taxon>Streptophyta</taxon>
        <taxon>Embryophyta</taxon>
        <taxon>Tracheophyta</taxon>
        <taxon>Spermatophyta</taxon>
        <taxon>Magnoliopsida</taxon>
        <taxon>Liliopsida</taxon>
        <taxon>Poales</taxon>
        <taxon>Poaceae</taxon>
        <taxon>BOP clade</taxon>
        <taxon>Oryzoideae</taxon>
        <taxon>Oryzeae</taxon>
        <taxon>Zizaniinae</taxon>
        <taxon>Zizania</taxon>
    </lineage>
</organism>
<accession>A0A8J5SAY1</accession>
<reference evidence="1" key="2">
    <citation type="submission" date="2021-02" db="EMBL/GenBank/DDBJ databases">
        <authorList>
            <person name="Kimball J.A."/>
            <person name="Haas M.W."/>
            <person name="Macchietto M."/>
            <person name="Kono T."/>
            <person name="Duquette J."/>
            <person name="Shao M."/>
        </authorList>
    </citation>
    <scope>NUCLEOTIDE SEQUENCE</scope>
    <source>
        <tissue evidence="1">Fresh leaf tissue</tissue>
    </source>
</reference>